<dbReference type="InterPro" id="IPR036116">
    <property type="entry name" value="FN3_sf"/>
</dbReference>
<evidence type="ECO:0000256" key="6">
    <source>
        <dbReference type="ARBA" id="ARBA00022989"/>
    </source>
</evidence>
<dbReference type="AlphaFoldDB" id="A0A9D4L092"/>
<feature type="domain" description="Fibronectin type-III" evidence="12">
    <location>
        <begin position="65"/>
        <end position="160"/>
    </location>
</feature>
<dbReference type="Pfam" id="PF00041">
    <property type="entry name" value="fn3"/>
    <property type="match status" value="1"/>
</dbReference>
<dbReference type="PROSITE" id="PS50853">
    <property type="entry name" value="FN3"/>
    <property type="match status" value="3"/>
</dbReference>
<evidence type="ECO:0000256" key="4">
    <source>
        <dbReference type="ARBA" id="ARBA00022729"/>
    </source>
</evidence>
<dbReference type="InterPro" id="IPR052672">
    <property type="entry name" value="Type1_Cytokine_Rcpt_Type2"/>
</dbReference>
<feature type="region of interest" description="Disordered" evidence="10">
    <location>
        <begin position="646"/>
        <end position="670"/>
    </location>
</feature>
<dbReference type="SMART" id="SM00060">
    <property type="entry name" value="FN3"/>
    <property type="match status" value="3"/>
</dbReference>
<keyword evidence="3 11" id="KW-0812">Transmembrane</keyword>
<proteinExistence type="inferred from homology"/>
<dbReference type="InterPro" id="IPR003961">
    <property type="entry name" value="FN3_dom"/>
</dbReference>
<evidence type="ECO:0000256" key="3">
    <source>
        <dbReference type="ARBA" id="ARBA00022692"/>
    </source>
</evidence>
<keyword evidence="14" id="KW-1185">Reference proteome</keyword>
<keyword evidence="4" id="KW-0732">Signal</keyword>
<evidence type="ECO:0000256" key="1">
    <source>
        <dbReference type="ARBA" id="ARBA00004479"/>
    </source>
</evidence>
<comment type="caution">
    <text evidence="13">The sequence shown here is derived from an EMBL/GenBank/DDBJ whole genome shotgun (WGS) entry which is preliminary data.</text>
</comment>
<dbReference type="GO" id="GO:0005886">
    <property type="term" value="C:plasma membrane"/>
    <property type="evidence" value="ECO:0007669"/>
    <property type="project" value="UniProtKB-ARBA"/>
</dbReference>
<evidence type="ECO:0000256" key="11">
    <source>
        <dbReference type="SAM" id="Phobius"/>
    </source>
</evidence>
<feature type="non-terminal residue" evidence="13">
    <location>
        <position position="937"/>
    </location>
</feature>
<comment type="subcellular location">
    <subcellularLocation>
        <location evidence="1">Membrane</location>
        <topology evidence="1">Single-pass type I membrane protein</topology>
    </subcellularLocation>
</comment>
<evidence type="ECO:0000256" key="2">
    <source>
        <dbReference type="ARBA" id="ARBA00008921"/>
    </source>
</evidence>
<keyword evidence="5" id="KW-0677">Repeat</keyword>
<reference evidence="13" key="2">
    <citation type="submission" date="2020-11" db="EMBL/GenBank/DDBJ databases">
        <authorList>
            <person name="McCartney M.A."/>
            <person name="Auch B."/>
            <person name="Kono T."/>
            <person name="Mallez S."/>
            <person name="Becker A."/>
            <person name="Gohl D.M."/>
            <person name="Silverstein K.A.T."/>
            <person name="Koren S."/>
            <person name="Bechman K.B."/>
            <person name="Herman A."/>
            <person name="Abrahante J.E."/>
            <person name="Garbe J."/>
        </authorList>
    </citation>
    <scope>NUCLEOTIDE SEQUENCE</scope>
    <source>
        <strain evidence="13">Duluth1</strain>
        <tissue evidence="13">Whole animal</tissue>
    </source>
</reference>
<feature type="domain" description="Fibronectin type-III" evidence="12">
    <location>
        <begin position="169"/>
        <end position="266"/>
    </location>
</feature>
<evidence type="ECO:0000313" key="14">
    <source>
        <dbReference type="Proteomes" id="UP000828390"/>
    </source>
</evidence>
<feature type="compositionally biased region" description="Basic and acidic residues" evidence="10">
    <location>
        <begin position="594"/>
        <end position="610"/>
    </location>
</feature>
<dbReference type="Proteomes" id="UP000828390">
    <property type="component" value="Unassembled WGS sequence"/>
</dbReference>
<evidence type="ECO:0000256" key="9">
    <source>
        <dbReference type="ARBA" id="ARBA00023180"/>
    </source>
</evidence>
<dbReference type="CDD" id="cd00063">
    <property type="entry name" value="FN3"/>
    <property type="match status" value="2"/>
</dbReference>
<evidence type="ECO:0000256" key="7">
    <source>
        <dbReference type="ARBA" id="ARBA00023136"/>
    </source>
</evidence>
<keyword evidence="7 11" id="KW-0472">Membrane</keyword>
<evidence type="ECO:0000259" key="12">
    <source>
        <dbReference type="PROSITE" id="PS50853"/>
    </source>
</evidence>
<comment type="similarity">
    <text evidence="2">Belongs to the type I cytokine receptor family. Type 2 subfamily.</text>
</comment>
<keyword evidence="8" id="KW-0675">Receptor</keyword>
<dbReference type="Gene3D" id="2.60.40.10">
    <property type="entry name" value="Immunoglobulins"/>
    <property type="match status" value="3"/>
</dbReference>
<accession>A0A9D4L092</accession>
<reference evidence="13" key="1">
    <citation type="journal article" date="2019" name="bioRxiv">
        <title>The Genome of the Zebra Mussel, Dreissena polymorpha: A Resource for Invasive Species Research.</title>
        <authorList>
            <person name="McCartney M.A."/>
            <person name="Auch B."/>
            <person name="Kono T."/>
            <person name="Mallez S."/>
            <person name="Zhang Y."/>
            <person name="Obille A."/>
            <person name="Becker A."/>
            <person name="Abrahante J.E."/>
            <person name="Garbe J."/>
            <person name="Badalamenti J.P."/>
            <person name="Herman A."/>
            <person name="Mangelson H."/>
            <person name="Liachko I."/>
            <person name="Sullivan S."/>
            <person name="Sone E.D."/>
            <person name="Koren S."/>
            <person name="Silverstein K.A.T."/>
            <person name="Beckman K.B."/>
            <person name="Gohl D.M."/>
        </authorList>
    </citation>
    <scope>NUCLEOTIDE SEQUENCE</scope>
    <source>
        <strain evidence="13">Duluth1</strain>
        <tissue evidence="13">Whole animal</tissue>
    </source>
</reference>
<feature type="transmembrane region" description="Helical" evidence="11">
    <location>
        <begin position="481"/>
        <end position="503"/>
    </location>
</feature>
<keyword evidence="9" id="KW-0325">Glycoprotein</keyword>
<feature type="domain" description="Fibronectin type-III" evidence="12">
    <location>
        <begin position="374"/>
        <end position="475"/>
    </location>
</feature>
<evidence type="ECO:0000256" key="5">
    <source>
        <dbReference type="ARBA" id="ARBA00022737"/>
    </source>
</evidence>
<feature type="region of interest" description="Disordered" evidence="10">
    <location>
        <begin position="594"/>
        <end position="628"/>
    </location>
</feature>
<gene>
    <name evidence="13" type="ORF">DPMN_091358</name>
</gene>
<name>A0A9D4L092_DREPO</name>
<evidence type="ECO:0000256" key="10">
    <source>
        <dbReference type="SAM" id="MobiDB-lite"/>
    </source>
</evidence>
<dbReference type="InterPro" id="IPR013783">
    <property type="entry name" value="Ig-like_fold"/>
</dbReference>
<dbReference type="SUPFAM" id="SSF49265">
    <property type="entry name" value="Fibronectin type III"/>
    <property type="match status" value="2"/>
</dbReference>
<organism evidence="13 14">
    <name type="scientific">Dreissena polymorpha</name>
    <name type="common">Zebra mussel</name>
    <name type="synonym">Mytilus polymorpha</name>
    <dbReference type="NCBI Taxonomy" id="45954"/>
    <lineage>
        <taxon>Eukaryota</taxon>
        <taxon>Metazoa</taxon>
        <taxon>Spiralia</taxon>
        <taxon>Lophotrochozoa</taxon>
        <taxon>Mollusca</taxon>
        <taxon>Bivalvia</taxon>
        <taxon>Autobranchia</taxon>
        <taxon>Heteroconchia</taxon>
        <taxon>Euheterodonta</taxon>
        <taxon>Imparidentia</taxon>
        <taxon>Neoheterodontei</taxon>
        <taxon>Myida</taxon>
        <taxon>Dreissenoidea</taxon>
        <taxon>Dreissenidae</taxon>
        <taxon>Dreissena</taxon>
    </lineage>
</organism>
<protein>
    <recommendedName>
        <fullName evidence="12">Fibronectin type-III domain-containing protein</fullName>
    </recommendedName>
</protein>
<sequence length="937" mass="104230">NRHQSECLRQTRTSCEWWAVDGLDSFQSDLTYYMAVSILNNITQVWYPQRAVVNTIVTEEIVEPAPVEFRSSVANSTCVVLSWKHSKTIRLKAYRLDFRSQQDTEWETKHLGNAEEQTLCGLRPFTRYDFSITCRPLLFRGRETGFWSRPAQISIQTDEDVPNVGPEILPGSYTEQRCLTHYCTTVMLYWKPLSLRESNGNVTFYQLSWTSSRSNGWVNVTMTNTQGHVFVSPGEAHIVRIWAATRKGLSAKPSTIVIPAVHQKPPIPEHRVEANNNNLTIYWSLLSPVAAVAPWSNMTSYTVFWCHGNENCQEPIRWQTVPISEDQFTLELPQFRSHMFGVALNAVTSSGEAISSGFKWNTCIYRQHAVPLISPGNVRRSAYQPNGGLSVDWDTLSCDVSDAYIVSYTVNVCPSLHGDNCTGALSTYSIKGGQSSISVQGLTVGDRYRVWISAYSAAGSGPNSEAIYSIIIDRSLKPGEIAGLVVGGLVVITLVIFVVVTCCRRLFRSLKDRYQYPVHIEIPTSLHPLPPIPISAHEISPCSDDSDGIYEKIVDCPPSPQSESESTTGVHAPLLQYSWKFSAIKSAGYSVKEDARNSEDSGRGSAEHSSDTLLTRKHPSHFINSNQSESDSGIIVAVQGPMKTFVSSEGSGKTRGRGQNGISYSLDETGDSKGTQVNPYSCVNIVDDIPCKSGQLIRKLSQSHDDVIQCKGSTISLPSCKRIPFSQKALDLRAQSAGNDLDLESGRKLSSMKEARELECRNYSDNGTLDQTDYHFTGEVTKPVSIKHSMTNGTAMTNGYHKDNSYGSHGGKWLNSYIKVSANDIPEIDLHDFVNSNNHDCVCGCHTNNVKTNILHEGYVSQAVFVDHTEVNCLCRKHDQTYQYLYDNKEEFKLKMLQEILMGKNGARPVSQVVNLPPHFFESMSKLPVDPARTTEL</sequence>
<evidence type="ECO:0000256" key="8">
    <source>
        <dbReference type="ARBA" id="ARBA00023170"/>
    </source>
</evidence>
<dbReference type="PANTHER" id="PTHR48423:SF1">
    <property type="entry name" value="INTERLEUKIN-27 RECEPTOR SUBUNIT ALPHA"/>
    <property type="match status" value="1"/>
</dbReference>
<keyword evidence="6 11" id="KW-1133">Transmembrane helix</keyword>
<evidence type="ECO:0000313" key="13">
    <source>
        <dbReference type="EMBL" id="KAH3848973.1"/>
    </source>
</evidence>
<dbReference type="EMBL" id="JAIWYP010000003">
    <property type="protein sequence ID" value="KAH3848973.1"/>
    <property type="molecule type" value="Genomic_DNA"/>
</dbReference>
<dbReference type="PANTHER" id="PTHR48423">
    <property type="entry name" value="INTERLEUKIN-27 RECEPTOR SUBUNIT ALPHA"/>
    <property type="match status" value="1"/>
</dbReference>